<evidence type="ECO:0000256" key="1">
    <source>
        <dbReference type="SAM" id="Coils"/>
    </source>
</evidence>
<name>A0ABT2HEX2_9MICO</name>
<gene>
    <name evidence="2" type="ORF">NYQ28_04370</name>
</gene>
<dbReference type="EMBL" id="JANVAD010000002">
    <property type="protein sequence ID" value="MCS6521800.1"/>
    <property type="molecule type" value="Genomic_DNA"/>
</dbReference>
<keyword evidence="3" id="KW-1185">Reference proteome</keyword>
<comment type="caution">
    <text evidence="2">The sequence shown here is derived from an EMBL/GenBank/DDBJ whole genome shotgun (WGS) entry which is preliminary data.</text>
</comment>
<organism evidence="2 3">
    <name type="scientific">Curtobacterium citreum</name>
    <dbReference type="NCBI Taxonomy" id="2036"/>
    <lineage>
        <taxon>Bacteria</taxon>
        <taxon>Bacillati</taxon>
        <taxon>Actinomycetota</taxon>
        <taxon>Actinomycetes</taxon>
        <taxon>Micrococcales</taxon>
        <taxon>Microbacteriaceae</taxon>
        <taxon>Curtobacterium</taxon>
    </lineage>
</organism>
<dbReference type="GeneID" id="95323273"/>
<accession>A0ABT2HEX2</accession>
<sequence>MTLARRRGFFAEIQHQQRLADQRAARARRERAAALAAVERSRVQVERARAQAARSAAASARATEAERKRAEREAQAAYAEARKAEADDQNEALRLTNESIANLLSATLEVDDYVDLEQLKRTAEHPPFPHPDLEAPIPRPMPLALPPAPMWQEPPAPKGLFGKRKKHEELKQEAWATFQANGAEWERLRDSLPGRQAEADRQYEGLEQRRRDQLAAERRRYEAACNVRQRDVDEHNAEIDALIAGLGYGVPEAVQEYLDIVLANSIYPEDFEVRHEASFDAASSEARIRAVVPAPETIPTVKAYRWVKASDEIVGSPLTKKDQTERYGDALAQVALRTLHEVFEADRRGIVQSISLEVGPATKDPATGLDRFFPLVAVGASREHFTGFDLSAVVPSSTLQHLGAAISKNPLSLSVVDPGGVRRS</sequence>
<proteinExistence type="predicted"/>
<dbReference type="Proteomes" id="UP001652264">
    <property type="component" value="Unassembled WGS sequence"/>
</dbReference>
<reference evidence="2 3" key="1">
    <citation type="submission" date="2022-08" db="EMBL/GenBank/DDBJ databases">
        <title>Taxonomy of Curtobacterium flaccumfaciens.</title>
        <authorList>
            <person name="Osdaghi E."/>
            <person name="Taghavi S.M."/>
            <person name="Hamidizade M."/>
            <person name="Abachi H."/>
            <person name="Fazliarab A."/>
            <person name="Baeyen S."/>
            <person name="Portier P."/>
            <person name="Van Vaerenbergh J."/>
            <person name="Jacques M.-A."/>
        </authorList>
    </citation>
    <scope>NUCLEOTIDE SEQUENCE [LARGE SCALE GENOMIC DNA]</scope>
    <source>
        <strain evidence="2 3">LMG8786T</strain>
    </source>
</reference>
<feature type="coiled-coil region" evidence="1">
    <location>
        <begin position="53"/>
        <end position="87"/>
    </location>
</feature>
<evidence type="ECO:0008006" key="4">
    <source>
        <dbReference type="Google" id="ProtNLM"/>
    </source>
</evidence>
<dbReference type="RefSeq" id="WP_229666760.1">
    <property type="nucleotide sequence ID" value="NZ_BMNV01000003.1"/>
</dbReference>
<evidence type="ECO:0000313" key="2">
    <source>
        <dbReference type="EMBL" id="MCS6521800.1"/>
    </source>
</evidence>
<protein>
    <recommendedName>
        <fullName evidence="4">Restriction system protein</fullName>
    </recommendedName>
</protein>
<evidence type="ECO:0000313" key="3">
    <source>
        <dbReference type="Proteomes" id="UP001652264"/>
    </source>
</evidence>
<keyword evidence="1" id="KW-0175">Coiled coil</keyword>